<keyword evidence="3" id="KW-1185">Reference proteome</keyword>
<feature type="compositionally biased region" description="Basic and acidic residues" evidence="1">
    <location>
        <begin position="70"/>
        <end position="80"/>
    </location>
</feature>
<feature type="region of interest" description="Disordered" evidence="1">
    <location>
        <begin position="55"/>
        <end position="82"/>
    </location>
</feature>
<sequence length="175" mass="19736">MTARSDWNSIKDDYRAGLVSIRAIAARYNVPESTIRSRAKQEGWQRDLAEEVKAATKNRVSRASSRSKSAHSESHTRDAEIVQSAADEAELIISEHRRSLARWRAISERLADTLNAMEITETNHDKVARSLNSGVDALLKTIRGERQAYGLDEEGREDEKKPVHELIDELRKAGQ</sequence>
<dbReference type="RefSeq" id="WP_251591006.1">
    <property type="nucleotide sequence ID" value="NZ_JAMLJI010000001.1"/>
</dbReference>
<comment type="caution">
    <text evidence="2">The sequence shown here is derived from an EMBL/GenBank/DDBJ whole genome shotgun (WGS) entry which is preliminary data.</text>
</comment>
<evidence type="ECO:0000313" key="3">
    <source>
        <dbReference type="Proteomes" id="UP001269375"/>
    </source>
</evidence>
<proteinExistence type="predicted"/>
<gene>
    <name evidence="2" type="ORF">QC825_04600</name>
</gene>
<accession>A0ABU1GUV5</accession>
<organism evidence="2 3">
    <name type="scientific">Larsenimonas suaedae</name>
    <dbReference type="NCBI Taxonomy" id="1851019"/>
    <lineage>
        <taxon>Bacteria</taxon>
        <taxon>Pseudomonadati</taxon>
        <taxon>Pseudomonadota</taxon>
        <taxon>Gammaproteobacteria</taxon>
        <taxon>Oceanospirillales</taxon>
        <taxon>Halomonadaceae</taxon>
        <taxon>Larsenimonas</taxon>
    </lineage>
</organism>
<protein>
    <recommendedName>
        <fullName evidence="4">Terminase</fullName>
    </recommendedName>
</protein>
<feature type="compositionally biased region" description="Basic and acidic residues" evidence="1">
    <location>
        <begin position="157"/>
        <end position="175"/>
    </location>
</feature>
<evidence type="ECO:0000256" key="1">
    <source>
        <dbReference type="SAM" id="MobiDB-lite"/>
    </source>
</evidence>
<evidence type="ECO:0008006" key="4">
    <source>
        <dbReference type="Google" id="ProtNLM"/>
    </source>
</evidence>
<evidence type="ECO:0000313" key="2">
    <source>
        <dbReference type="EMBL" id="MDR5895356.1"/>
    </source>
</evidence>
<name>A0ABU1GUV5_9GAMM</name>
<reference evidence="2 3" key="1">
    <citation type="submission" date="2023-04" db="EMBL/GenBank/DDBJ databases">
        <title>A long-awaited taxogenomic arrangement of the family Halomonadaceae.</title>
        <authorList>
            <person name="De La Haba R."/>
            <person name="Chuvochina M."/>
            <person name="Wittouck S."/>
            <person name="Arahal D.R."/>
            <person name="Sanchez-Porro C."/>
            <person name="Hugenholtz P."/>
            <person name="Ventosa A."/>
        </authorList>
    </citation>
    <scope>NUCLEOTIDE SEQUENCE [LARGE SCALE GENOMIC DNA]</scope>
    <source>
        <strain evidence="2 3">DSM 22428</strain>
    </source>
</reference>
<feature type="region of interest" description="Disordered" evidence="1">
    <location>
        <begin position="150"/>
        <end position="175"/>
    </location>
</feature>
<dbReference type="Proteomes" id="UP001269375">
    <property type="component" value="Unassembled WGS sequence"/>
</dbReference>
<dbReference type="EMBL" id="JARWAO010000002">
    <property type="protein sequence ID" value="MDR5895356.1"/>
    <property type="molecule type" value="Genomic_DNA"/>
</dbReference>